<reference evidence="1 2" key="1">
    <citation type="submission" date="2018-05" db="EMBL/GenBank/DDBJ databases">
        <title>Streptomyces venezuelae.</title>
        <authorList>
            <person name="Kim W."/>
            <person name="Lee N."/>
            <person name="Cho B.-K."/>
        </authorList>
    </citation>
    <scope>NUCLEOTIDE SEQUENCE [LARGE SCALE GENOMIC DNA]</scope>
    <source>
        <strain evidence="1 2">ATCC 14585</strain>
    </source>
</reference>
<gene>
    <name evidence="1" type="ORF">DEJ49_14230</name>
</gene>
<accession>A0A5P2CST7</accession>
<dbReference type="EMBL" id="CP029191">
    <property type="protein sequence ID" value="QES45972.1"/>
    <property type="molecule type" value="Genomic_DNA"/>
</dbReference>
<organism evidence="1 2">
    <name type="scientific">Streptomyces venezuelae</name>
    <dbReference type="NCBI Taxonomy" id="54571"/>
    <lineage>
        <taxon>Bacteria</taxon>
        <taxon>Bacillati</taxon>
        <taxon>Actinomycetota</taxon>
        <taxon>Actinomycetes</taxon>
        <taxon>Kitasatosporales</taxon>
        <taxon>Streptomycetaceae</taxon>
        <taxon>Streptomyces</taxon>
    </lineage>
</organism>
<dbReference type="InterPro" id="IPR029063">
    <property type="entry name" value="SAM-dependent_MTases_sf"/>
</dbReference>
<dbReference type="Proteomes" id="UP000324015">
    <property type="component" value="Chromosome"/>
</dbReference>
<dbReference type="Gene3D" id="3.40.50.150">
    <property type="entry name" value="Vaccinia Virus protein VP39"/>
    <property type="match status" value="1"/>
</dbReference>
<dbReference type="AlphaFoldDB" id="A0A5P2CST7"/>
<name>A0A5P2CST7_STRVZ</name>
<evidence type="ECO:0000313" key="1">
    <source>
        <dbReference type="EMBL" id="QES45972.1"/>
    </source>
</evidence>
<proteinExistence type="predicted"/>
<evidence type="ECO:0000313" key="2">
    <source>
        <dbReference type="Proteomes" id="UP000324015"/>
    </source>
</evidence>
<dbReference type="Pfam" id="PF01135">
    <property type="entry name" value="PCMT"/>
    <property type="match status" value="1"/>
</dbReference>
<protein>
    <submittedName>
        <fullName evidence="1">Uncharacterized protein</fullName>
    </submittedName>
</protein>
<sequence length="190" mass="21544">MEGWAATAPHDRVISTAAVRSIPRQWREQCNEGAIILTPFNTLYARGGLLRLRMRGRVASGRFVGGACYMWVRSHRPEHRLSPPPDSRKEASPIDPAEVLERGWAQDFALGLYLPDVSLCHRGQGEDRQVQLWDEAGTSVAIVDYDEWWRADAVTVYGDRDLWSELVDAYSAWRLAGQPHYTRFGVTCDE</sequence>